<protein>
    <submittedName>
        <fullName evidence="1">Uncharacterized protein</fullName>
    </submittedName>
</protein>
<name>Q5KYF3_GEOKA</name>
<sequence>MSFLEKRQLNWKGIENAYRPKRPICFYGTICISTLEREGDLYHNIKKSSKKDKV</sequence>
<organism evidence="1 2">
    <name type="scientific">Geobacillus kaustophilus (strain HTA426)</name>
    <dbReference type="NCBI Taxonomy" id="235909"/>
    <lineage>
        <taxon>Bacteria</taxon>
        <taxon>Bacillati</taxon>
        <taxon>Bacillota</taxon>
        <taxon>Bacilli</taxon>
        <taxon>Bacillales</taxon>
        <taxon>Anoxybacillaceae</taxon>
        <taxon>Geobacillus</taxon>
        <taxon>Geobacillus thermoleovorans group</taxon>
    </lineage>
</organism>
<dbReference type="AlphaFoldDB" id="Q5KYF3"/>
<dbReference type="KEGG" id="gka:GK1998"/>
<dbReference type="Proteomes" id="UP000001172">
    <property type="component" value="Chromosome"/>
</dbReference>
<dbReference type="EMBL" id="BA000043">
    <property type="protein sequence ID" value="BAD76283.1"/>
    <property type="molecule type" value="Genomic_DNA"/>
</dbReference>
<evidence type="ECO:0000313" key="2">
    <source>
        <dbReference type="Proteomes" id="UP000001172"/>
    </source>
</evidence>
<gene>
    <name evidence="1" type="ordered locus">GK1998</name>
</gene>
<dbReference type="STRING" id="235909.GK1998"/>
<accession>Q5KYF3</accession>
<dbReference type="HOGENOM" id="CLU_3043826_0_0_9"/>
<keyword evidence="2" id="KW-1185">Reference proteome</keyword>
<proteinExistence type="predicted"/>
<evidence type="ECO:0000313" key="1">
    <source>
        <dbReference type="EMBL" id="BAD76283.1"/>
    </source>
</evidence>
<reference evidence="1 2" key="1">
    <citation type="journal article" date="2004" name="Nucleic Acids Res.">
        <title>Thermoadaptation trait revealed by the genome sequence of thermophilic Geobacillus kaustophilus.</title>
        <authorList>
            <person name="Takami H."/>
            <person name="Takaki Y."/>
            <person name="Chee G.J."/>
            <person name="Nishi S."/>
            <person name="Shimamura S."/>
            <person name="Suzuki H."/>
            <person name="Matsui S."/>
            <person name="Uchiyama I."/>
        </authorList>
    </citation>
    <scope>NUCLEOTIDE SEQUENCE [LARGE SCALE GENOMIC DNA]</scope>
    <source>
        <strain evidence="1 2">HTA426</strain>
    </source>
</reference>